<name>A0AAV7FMH6_DENCH</name>
<evidence type="ECO:0000259" key="2">
    <source>
        <dbReference type="PROSITE" id="PS50108"/>
    </source>
</evidence>
<protein>
    <recommendedName>
        <fullName evidence="2">CRIB domain-containing protein</fullName>
    </recommendedName>
</protein>
<proteinExistence type="predicted"/>
<evidence type="ECO:0000256" key="1">
    <source>
        <dbReference type="SAM" id="MobiDB-lite"/>
    </source>
</evidence>
<dbReference type="PANTHER" id="PTHR47846:SF4">
    <property type="entry name" value="WASP-RELATED PROTEIN"/>
    <property type="match status" value="1"/>
</dbReference>
<feature type="domain" description="CRIB" evidence="2">
    <location>
        <begin position="48"/>
        <end position="61"/>
    </location>
</feature>
<evidence type="ECO:0000313" key="3">
    <source>
        <dbReference type="EMBL" id="KAH0436318.1"/>
    </source>
</evidence>
<dbReference type="Proteomes" id="UP000775213">
    <property type="component" value="Unassembled WGS sequence"/>
</dbReference>
<dbReference type="AlphaFoldDB" id="A0AAV7FMH6"/>
<gene>
    <name evidence="3" type="ORF">IEQ34_026422</name>
</gene>
<evidence type="ECO:0000313" key="4">
    <source>
        <dbReference type="Proteomes" id="UP000775213"/>
    </source>
</evidence>
<organism evidence="3 4">
    <name type="scientific">Dendrobium chrysotoxum</name>
    <name type="common">Orchid</name>
    <dbReference type="NCBI Taxonomy" id="161865"/>
    <lineage>
        <taxon>Eukaryota</taxon>
        <taxon>Viridiplantae</taxon>
        <taxon>Streptophyta</taxon>
        <taxon>Embryophyta</taxon>
        <taxon>Tracheophyta</taxon>
        <taxon>Spermatophyta</taxon>
        <taxon>Magnoliopsida</taxon>
        <taxon>Liliopsida</taxon>
        <taxon>Asparagales</taxon>
        <taxon>Orchidaceae</taxon>
        <taxon>Epidendroideae</taxon>
        <taxon>Malaxideae</taxon>
        <taxon>Dendrobiinae</taxon>
        <taxon>Dendrobium</taxon>
    </lineage>
</organism>
<dbReference type="EMBL" id="JAGFBR010000751">
    <property type="protein sequence ID" value="KAH0436318.1"/>
    <property type="molecule type" value="Genomic_DNA"/>
</dbReference>
<keyword evidence="4" id="KW-1185">Reference proteome</keyword>
<sequence length="160" mass="17444">MELLEGKVDGESLPKGSSSFLTTKMKGIFKGFKFISQIFVFKEPEMVIGYPTDVKHVAHIGYSSSSNIPSWMAEFNTASDFSSGVFGESRGLSWASHEFDQPNGFQLSPGKFSEKSCPDAGAPKKKRKKFKFASSSSSIRSIGSHASPIDRTEQAQSVMA</sequence>
<feature type="compositionally biased region" description="Low complexity" evidence="1">
    <location>
        <begin position="132"/>
        <end position="147"/>
    </location>
</feature>
<dbReference type="InterPro" id="IPR000095">
    <property type="entry name" value="CRIB_dom"/>
</dbReference>
<feature type="region of interest" description="Disordered" evidence="1">
    <location>
        <begin position="106"/>
        <end position="160"/>
    </location>
</feature>
<comment type="caution">
    <text evidence="3">The sequence shown here is derived from an EMBL/GenBank/DDBJ whole genome shotgun (WGS) entry which is preliminary data.</text>
</comment>
<dbReference type="PANTHER" id="PTHR47846">
    <property type="entry name" value="OS06G0681300 PROTEIN-RELATED"/>
    <property type="match status" value="1"/>
</dbReference>
<reference evidence="3 4" key="1">
    <citation type="journal article" date="2021" name="Hortic Res">
        <title>Chromosome-scale assembly of the Dendrobium chrysotoxum genome enhances the understanding of orchid evolution.</title>
        <authorList>
            <person name="Zhang Y."/>
            <person name="Zhang G.Q."/>
            <person name="Zhang D."/>
            <person name="Liu X.D."/>
            <person name="Xu X.Y."/>
            <person name="Sun W.H."/>
            <person name="Yu X."/>
            <person name="Zhu X."/>
            <person name="Wang Z.W."/>
            <person name="Zhao X."/>
            <person name="Zhong W.Y."/>
            <person name="Chen H."/>
            <person name="Yin W.L."/>
            <person name="Huang T."/>
            <person name="Niu S.C."/>
            <person name="Liu Z.J."/>
        </authorList>
    </citation>
    <scope>NUCLEOTIDE SEQUENCE [LARGE SCALE GENOMIC DNA]</scope>
    <source>
        <strain evidence="3">Lindl</strain>
    </source>
</reference>
<accession>A0AAV7FMH6</accession>
<dbReference type="PROSITE" id="PS50108">
    <property type="entry name" value="CRIB"/>
    <property type="match status" value="1"/>
</dbReference>